<feature type="binding site" evidence="8">
    <location>
        <position position="82"/>
    </location>
    <ligand>
        <name>substrate</name>
    </ligand>
</feature>
<protein>
    <recommendedName>
        <fullName evidence="6 8">3-dehydroquinate dehydratase</fullName>
        <shortName evidence="8">3-dehydroquinase</shortName>
        <ecNumber evidence="6 8">4.2.1.10</ecNumber>
    </recommendedName>
    <alternativeName>
        <fullName evidence="8">Type II DHQase</fullName>
    </alternativeName>
</protein>
<keyword evidence="10" id="KW-1185">Reference proteome</keyword>
<comment type="caution">
    <text evidence="9">The sequence shown here is derived from an EMBL/GenBank/DDBJ whole genome shotgun (WGS) entry which is preliminary data.</text>
</comment>
<feature type="site" description="Transition state stabilizer" evidence="8">
    <location>
        <position position="20"/>
    </location>
</feature>
<feature type="binding site" evidence="8">
    <location>
        <begin position="103"/>
        <end position="104"/>
    </location>
    <ligand>
        <name>substrate</name>
    </ligand>
</feature>
<comment type="function">
    <text evidence="2 8">Catalyzes a trans-dehydration via an enolate intermediate.</text>
</comment>
<proteinExistence type="inferred from homology"/>
<dbReference type="NCBIfam" id="NF003807">
    <property type="entry name" value="PRK05395.1-4"/>
    <property type="match status" value="1"/>
</dbReference>
<dbReference type="PIRSF" id="PIRSF001399">
    <property type="entry name" value="DHquinase_II"/>
    <property type="match status" value="1"/>
</dbReference>
<evidence type="ECO:0000256" key="1">
    <source>
        <dbReference type="ARBA" id="ARBA00001864"/>
    </source>
</evidence>
<evidence type="ECO:0000256" key="5">
    <source>
        <dbReference type="ARBA" id="ARBA00011193"/>
    </source>
</evidence>
<comment type="pathway">
    <text evidence="3 8">Metabolic intermediate biosynthesis; chorismate biosynthesis; chorismate from D-erythrose 4-phosphate and phosphoenolpyruvate: step 3/7.</text>
</comment>
<dbReference type="HAMAP" id="MF_00169">
    <property type="entry name" value="AroQ"/>
    <property type="match status" value="1"/>
</dbReference>
<comment type="catalytic activity">
    <reaction evidence="1 8">
        <text>3-dehydroquinate = 3-dehydroshikimate + H2O</text>
        <dbReference type="Rhea" id="RHEA:21096"/>
        <dbReference type="ChEBI" id="CHEBI:15377"/>
        <dbReference type="ChEBI" id="CHEBI:16630"/>
        <dbReference type="ChEBI" id="CHEBI:32364"/>
        <dbReference type="EC" id="4.2.1.10"/>
    </reaction>
</comment>
<accession>A0ABR9XT34</accession>
<keyword evidence="7 8" id="KW-0456">Lyase</keyword>
<evidence type="ECO:0000313" key="9">
    <source>
        <dbReference type="EMBL" id="MBF0637159.1"/>
    </source>
</evidence>
<dbReference type="InterPro" id="IPR036441">
    <property type="entry name" value="DHquinase_II_sf"/>
</dbReference>
<dbReference type="EMBL" id="JADGII010000013">
    <property type="protein sequence ID" value="MBF0637159.1"/>
    <property type="molecule type" value="Genomic_DNA"/>
</dbReference>
<evidence type="ECO:0000313" key="10">
    <source>
        <dbReference type="Proteomes" id="UP000619838"/>
    </source>
</evidence>
<dbReference type="SUPFAM" id="SSF52304">
    <property type="entry name" value="Type II 3-dehydroquinate dehydratase"/>
    <property type="match status" value="1"/>
</dbReference>
<dbReference type="InterPro" id="IPR001874">
    <property type="entry name" value="DHquinase_II"/>
</dbReference>
<dbReference type="PANTHER" id="PTHR21272:SF3">
    <property type="entry name" value="CATABOLIC 3-DEHYDROQUINASE"/>
    <property type="match status" value="1"/>
</dbReference>
<evidence type="ECO:0000256" key="2">
    <source>
        <dbReference type="ARBA" id="ARBA00003924"/>
    </source>
</evidence>
<dbReference type="NCBIfam" id="TIGR01088">
    <property type="entry name" value="aroQ"/>
    <property type="match status" value="1"/>
</dbReference>
<dbReference type="CDD" id="cd00466">
    <property type="entry name" value="DHQase_II"/>
    <property type="match status" value="1"/>
</dbReference>
<dbReference type="NCBIfam" id="NF003805">
    <property type="entry name" value="PRK05395.1-2"/>
    <property type="match status" value="1"/>
</dbReference>
<keyword evidence="8" id="KW-0057">Aromatic amino acid biosynthesis</keyword>
<dbReference type="InterPro" id="IPR018509">
    <property type="entry name" value="DHquinase_II_CS"/>
</dbReference>
<dbReference type="Pfam" id="PF01220">
    <property type="entry name" value="DHquinase_II"/>
    <property type="match status" value="1"/>
</dbReference>
<keyword evidence="8" id="KW-0028">Amino-acid biosynthesis</keyword>
<organism evidence="9 10">
    <name type="scientific">Prosthecochloris ethylica</name>
    <dbReference type="NCBI Taxonomy" id="2743976"/>
    <lineage>
        <taxon>Bacteria</taxon>
        <taxon>Pseudomonadati</taxon>
        <taxon>Chlorobiota</taxon>
        <taxon>Chlorobiia</taxon>
        <taxon>Chlorobiales</taxon>
        <taxon>Chlorobiaceae</taxon>
        <taxon>Prosthecochloris</taxon>
    </lineage>
</organism>
<dbReference type="GO" id="GO:0003855">
    <property type="term" value="F:3-dehydroquinate dehydratase activity"/>
    <property type="evidence" value="ECO:0007669"/>
    <property type="project" value="UniProtKB-EC"/>
</dbReference>
<comment type="subunit">
    <text evidence="5 8">Homododecamer.</text>
</comment>
<dbReference type="RefSeq" id="WP_114608136.1">
    <property type="nucleotide sequence ID" value="NZ_JABVZQ010000012.1"/>
</dbReference>
<evidence type="ECO:0000256" key="6">
    <source>
        <dbReference type="ARBA" id="ARBA00012060"/>
    </source>
</evidence>
<evidence type="ECO:0000256" key="3">
    <source>
        <dbReference type="ARBA" id="ARBA00004902"/>
    </source>
</evidence>
<feature type="active site" description="Proton donor" evidence="8">
    <location>
        <position position="102"/>
    </location>
</feature>
<sequence>MQNHEILVMNGPNLSRLGRREPDIYGDVTLDAVNAGLRERFPDVAFTFFQSEYEGALIEELYRVEDRGGCSGAVLNAGALTHYSIALRDAISAVGFPVIEVHLSNVHARETFRHTSVLAAVCAGVISGFGVDSYRLGVEAITHMAGAES</sequence>
<evidence type="ECO:0000256" key="8">
    <source>
        <dbReference type="HAMAP-Rule" id="MF_00169"/>
    </source>
</evidence>
<feature type="binding site" evidence="8">
    <location>
        <position position="113"/>
    </location>
    <ligand>
        <name>substrate</name>
    </ligand>
</feature>
<dbReference type="PROSITE" id="PS01029">
    <property type="entry name" value="DEHYDROQUINASE_II"/>
    <property type="match status" value="1"/>
</dbReference>
<gene>
    <name evidence="8 9" type="primary">aroQ</name>
    <name evidence="9" type="ORF">INT08_08250</name>
</gene>
<dbReference type="EC" id="4.2.1.10" evidence="6 8"/>
<feature type="binding site" evidence="8">
    <location>
        <position position="76"/>
    </location>
    <ligand>
        <name>substrate</name>
    </ligand>
</feature>
<feature type="active site" description="Proton acceptor" evidence="8">
    <location>
        <position position="25"/>
    </location>
</feature>
<dbReference type="Proteomes" id="UP000619838">
    <property type="component" value="Unassembled WGS sequence"/>
</dbReference>
<dbReference type="Gene3D" id="3.40.50.9100">
    <property type="entry name" value="Dehydroquinase, class II"/>
    <property type="match status" value="1"/>
</dbReference>
<feature type="binding site" evidence="8">
    <location>
        <position position="89"/>
    </location>
    <ligand>
        <name>substrate</name>
    </ligand>
</feature>
<comment type="similarity">
    <text evidence="4 8">Belongs to the type-II 3-dehydroquinase family.</text>
</comment>
<name>A0ABR9XT34_9CHLB</name>
<dbReference type="PANTHER" id="PTHR21272">
    <property type="entry name" value="CATABOLIC 3-DEHYDROQUINASE"/>
    <property type="match status" value="1"/>
</dbReference>
<reference evidence="9 10" key="1">
    <citation type="journal article" date="2020" name="Microorganisms">
        <title>Simultaneous Genome Sequencing of Prosthecochloris ethylica and Desulfuromonas acetoxidans within a Syntrophic Mixture Reveals Unique Pili and Protein Interactions.</title>
        <authorList>
            <person name="Kyndt J.A."/>
            <person name="Van Beeumen J.J."/>
            <person name="Meyer T.E."/>
        </authorList>
    </citation>
    <scope>NUCLEOTIDE SEQUENCE [LARGE SCALE GENOMIC DNA]</scope>
    <source>
        <strain evidence="9 10">N3</strain>
    </source>
</reference>
<evidence type="ECO:0000256" key="7">
    <source>
        <dbReference type="ARBA" id="ARBA00023239"/>
    </source>
</evidence>
<evidence type="ECO:0000256" key="4">
    <source>
        <dbReference type="ARBA" id="ARBA00011037"/>
    </source>
</evidence>